<dbReference type="PANTHER" id="PTHR22926">
    <property type="entry name" value="PHOSPHO-N-ACETYLMURAMOYL-PENTAPEPTIDE-TRANSFERASE"/>
    <property type="match status" value="1"/>
</dbReference>
<dbReference type="GO" id="GO:0009103">
    <property type="term" value="P:lipopolysaccharide biosynthetic process"/>
    <property type="evidence" value="ECO:0007669"/>
    <property type="project" value="TreeGrafter"/>
</dbReference>
<evidence type="ECO:0000313" key="10">
    <source>
        <dbReference type="Proteomes" id="UP000593719"/>
    </source>
</evidence>
<feature type="transmembrane region" description="Helical" evidence="8">
    <location>
        <begin position="160"/>
        <end position="188"/>
    </location>
</feature>
<keyword evidence="7" id="KW-0460">Magnesium</keyword>
<keyword evidence="3 9" id="KW-0808">Transferase</keyword>
<protein>
    <submittedName>
        <fullName evidence="9">Glycosyltransferase family 4 protein</fullName>
    </submittedName>
</protein>
<evidence type="ECO:0000256" key="7">
    <source>
        <dbReference type="PIRSR" id="PIRSR600715-1"/>
    </source>
</evidence>
<feature type="transmembrane region" description="Helical" evidence="8">
    <location>
        <begin position="200"/>
        <end position="218"/>
    </location>
</feature>
<dbReference type="EMBL" id="CP041235">
    <property type="protein sequence ID" value="QOP43244.1"/>
    <property type="molecule type" value="Genomic_DNA"/>
</dbReference>
<evidence type="ECO:0000256" key="3">
    <source>
        <dbReference type="ARBA" id="ARBA00022679"/>
    </source>
</evidence>
<dbReference type="AlphaFoldDB" id="A0A7M1B0K4"/>
<keyword evidence="4 8" id="KW-0812">Transmembrane</keyword>
<reference evidence="9 10" key="1">
    <citation type="submission" date="2019-06" db="EMBL/GenBank/DDBJ databases">
        <title>Sulfurimonas gotlandica sp. nov., a chemoautotrophic and psychrotolerant epsilonproteobacterium isolated from a pelagic redoxcline, and an emended description of the genus Sulfurimonas.</title>
        <authorList>
            <person name="Wang S."/>
            <person name="Jiang L."/>
            <person name="Shao Z."/>
        </authorList>
    </citation>
    <scope>NUCLEOTIDE SEQUENCE [LARGE SCALE GENOMIC DNA]</scope>
    <source>
        <strain evidence="9 10">S2-6</strain>
    </source>
</reference>
<evidence type="ECO:0000256" key="1">
    <source>
        <dbReference type="ARBA" id="ARBA00004651"/>
    </source>
</evidence>
<evidence type="ECO:0000256" key="5">
    <source>
        <dbReference type="ARBA" id="ARBA00022989"/>
    </source>
</evidence>
<proteinExistence type="predicted"/>
<comment type="subcellular location">
    <subcellularLocation>
        <location evidence="1">Cell membrane</location>
        <topology evidence="1">Multi-pass membrane protein</topology>
    </subcellularLocation>
</comment>
<feature type="transmembrane region" description="Helical" evidence="8">
    <location>
        <begin position="224"/>
        <end position="243"/>
    </location>
</feature>
<dbReference type="Proteomes" id="UP000593719">
    <property type="component" value="Chromosome"/>
</dbReference>
<dbReference type="PANTHER" id="PTHR22926:SF3">
    <property type="entry name" value="UNDECAPRENYL-PHOSPHATE ALPHA-N-ACETYLGLUCOSAMINYL 1-PHOSPHATE TRANSFERASE"/>
    <property type="match status" value="1"/>
</dbReference>
<evidence type="ECO:0000256" key="4">
    <source>
        <dbReference type="ARBA" id="ARBA00022692"/>
    </source>
</evidence>
<dbReference type="KEGG" id="ssei:FJR45_04500"/>
<keyword evidence="5 8" id="KW-1133">Transmembrane helix</keyword>
<name>A0A7M1B0K4_9BACT</name>
<sequence length="295" mass="32930">MFYVVLFFLSFALTYFIKNYATKKSLVAEVNERSSHSTPIPHGGGIAIAVTWFVGLSYLFLRGEIVSSLYYALMVGVILAVVSYLDDLYELSPKVRLVTQSGVAIGGLVALGGLNSLDFGLFSIENQLIANIIAFVAVLWFINLYNFLDGIDGYAGSEAIFLGVAGFLLFGGEHFLVLIVSVLGFLIWNWHKAKIFMGDVGSTLLGYTVAIFTIYYANEDPVNLWIWIILFGVFWFDATYTLAKRYFNGEKLSVAHKKHIYQRLTQAGFSHDRVVSMAMGMNVILFVLVYAVSRY</sequence>
<dbReference type="Pfam" id="PF00953">
    <property type="entry name" value="Glycos_transf_4"/>
    <property type="match status" value="1"/>
</dbReference>
<evidence type="ECO:0000256" key="6">
    <source>
        <dbReference type="ARBA" id="ARBA00023136"/>
    </source>
</evidence>
<keyword evidence="10" id="KW-1185">Reference proteome</keyword>
<keyword evidence="7" id="KW-0479">Metal-binding</keyword>
<evidence type="ECO:0000256" key="8">
    <source>
        <dbReference type="SAM" id="Phobius"/>
    </source>
</evidence>
<keyword evidence="2" id="KW-1003">Cell membrane</keyword>
<gene>
    <name evidence="9" type="ORF">FJR45_04500</name>
</gene>
<accession>A0A7M1B0K4</accession>
<keyword evidence="6 8" id="KW-0472">Membrane</keyword>
<feature type="transmembrane region" description="Helical" evidence="8">
    <location>
        <begin position="274"/>
        <end position="293"/>
    </location>
</feature>
<feature type="binding site" evidence="7">
    <location>
        <position position="199"/>
    </location>
    <ligand>
        <name>Mg(2+)</name>
        <dbReference type="ChEBI" id="CHEBI:18420"/>
    </ligand>
</feature>
<feature type="transmembrane region" description="Helical" evidence="8">
    <location>
        <begin position="97"/>
        <end position="116"/>
    </location>
</feature>
<feature type="transmembrane region" description="Helical" evidence="8">
    <location>
        <begin position="128"/>
        <end position="148"/>
    </location>
</feature>
<feature type="transmembrane region" description="Helical" evidence="8">
    <location>
        <begin position="68"/>
        <end position="85"/>
    </location>
</feature>
<dbReference type="CDD" id="cd06854">
    <property type="entry name" value="GT_WbpL_WbcO_like"/>
    <property type="match status" value="1"/>
</dbReference>
<dbReference type="GO" id="GO:0016780">
    <property type="term" value="F:phosphotransferase activity, for other substituted phosphate groups"/>
    <property type="evidence" value="ECO:0007669"/>
    <property type="project" value="InterPro"/>
</dbReference>
<evidence type="ECO:0000256" key="2">
    <source>
        <dbReference type="ARBA" id="ARBA00022475"/>
    </source>
</evidence>
<dbReference type="GO" id="GO:0046872">
    <property type="term" value="F:metal ion binding"/>
    <property type="evidence" value="ECO:0007669"/>
    <property type="project" value="UniProtKB-KW"/>
</dbReference>
<dbReference type="RefSeq" id="WP_193151541.1">
    <property type="nucleotide sequence ID" value="NZ_CP041235.1"/>
</dbReference>
<organism evidence="9 10">
    <name type="scientific">Sulfurimonas sediminis</name>
    <dbReference type="NCBI Taxonomy" id="2590020"/>
    <lineage>
        <taxon>Bacteria</taxon>
        <taxon>Pseudomonadati</taxon>
        <taxon>Campylobacterota</taxon>
        <taxon>Epsilonproteobacteria</taxon>
        <taxon>Campylobacterales</taxon>
        <taxon>Sulfurimonadaceae</taxon>
        <taxon>Sulfurimonas</taxon>
    </lineage>
</organism>
<dbReference type="InterPro" id="IPR000715">
    <property type="entry name" value="Glycosyl_transferase_4"/>
</dbReference>
<feature type="transmembrane region" description="Helical" evidence="8">
    <location>
        <begin position="40"/>
        <end position="61"/>
    </location>
</feature>
<comment type="cofactor">
    <cofactor evidence="7">
        <name>Mg(2+)</name>
        <dbReference type="ChEBI" id="CHEBI:18420"/>
    </cofactor>
</comment>
<feature type="binding site" evidence="7">
    <location>
        <position position="146"/>
    </location>
    <ligand>
        <name>Mg(2+)</name>
        <dbReference type="ChEBI" id="CHEBI:18420"/>
    </ligand>
</feature>
<dbReference type="GO" id="GO:0005886">
    <property type="term" value="C:plasma membrane"/>
    <property type="evidence" value="ECO:0007669"/>
    <property type="project" value="UniProtKB-SubCell"/>
</dbReference>
<evidence type="ECO:0000313" key="9">
    <source>
        <dbReference type="EMBL" id="QOP43244.1"/>
    </source>
</evidence>
<dbReference type="GO" id="GO:0044038">
    <property type="term" value="P:cell wall macromolecule biosynthetic process"/>
    <property type="evidence" value="ECO:0007669"/>
    <property type="project" value="TreeGrafter"/>
</dbReference>
<dbReference type="GO" id="GO:0071555">
    <property type="term" value="P:cell wall organization"/>
    <property type="evidence" value="ECO:0007669"/>
    <property type="project" value="TreeGrafter"/>
</dbReference>